<feature type="binding site" evidence="7">
    <location>
        <position position="75"/>
    </location>
    <ligand>
        <name>[4Fe-4S] cluster</name>
        <dbReference type="ChEBI" id="CHEBI:49883"/>
        <label>3</label>
    </ligand>
</feature>
<organism evidence="9 10">
    <name type="scientific">Propionispira arboris</name>
    <dbReference type="NCBI Taxonomy" id="84035"/>
    <lineage>
        <taxon>Bacteria</taxon>
        <taxon>Bacillati</taxon>
        <taxon>Bacillota</taxon>
        <taxon>Negativicutes</taxon>
        <taxon>Selenomonadales</taxon>
        <taxon>Selenomonadaceae</taxon>
        <taxon>Propionispira</taxon>
    </lineage>
</organism>
<keyword evidence="2 7" id="KW-0004">4Fe-4S</keyword>
<evidence type="ECO:0000256" key="4">
    <source>
        <dbReference type="ARBA" id="ARBA00022737"/>
    </source>
</evidence>
<evidence type="ECO:0000313" key="9">
    <source>
        <dbReference type="EMBL" id="SEJ30276.1"/>
    </source>
</evidence>
<name>A0A1H6XQ12_9FIRM</name>
<feature type="domain" description="4Fe-4S ferredoxin-type" evidence="8">
    <location>
        <begin position="98"/>
        <end position="127"/>
    </location>
</feature>
<feature type="binding site" evidence="7">
    <location>
        <position position="110"/>
    </location>
    <ligand>
        <name>[4Fe-4S] cluster</name>
        <dbReference type="ChEBI" id="CHEBI:49883"/>
        <label>4</label>
    </ligand>
</feature>
<feature type="binding site" evidence="7">
    <location>
        <position position="23"/>
    </location>
    <ligand>
        <name>[4Fe-4S] cluster</name>
        <dbReference type="ChEBI" id="CHEBI:49883"/>
        <label>2</label>
    </ligand>
</feature>
<dbReference type="InterPro" id="IPR017900">
    <property type="entry name" value="4Fe4S_Fe_S_CS"/>
</dbReference>
<keyword evidence="6 7" id="KW-0411">Iron-sulfur</keyword>
<reference evidence="9 10" key="1">
    <citation type="submission" date="2016-10" db="EMBL/GenBank/DDBJ databases">
        <authorList>
            <person name="de Groot N.N."/>
        </authorList>
    </citation>
    <scope>NUCLEOTIDE SEQUENCE [LARGE SCALE GENOMIC DNA]</scope>
    <source>
        <strain evidence="9 10">DSM 2179</strain>
    </source>
</reference>
<feature type="binding site" evidence="7">
    <location>
        <position position="13"/>
    </location>
    <ligand>
        <name>[4Fe-4S] cluster</name>
        <dbReference type="ChEBI" id="CHEBI:49883"/>
        <label>1</label>
    </ligand>
</feature>
<dbReference type="Proteomes" id="UP000199662">
    <property type="component" value="Unassembled WGS sequence"/>
</dbReference>
<feature type="binding site" evidence="7">
    <location>
        <position position="19"/>
    </location>
    <ligand>
        <name>[4Fe-4S] cluster</name>
        <dbReference type="ChEBI" id="CHEBI:49883"/>
        <label>1</label>
    </ligand>
</feature>
<evidence type="ECO:0000313" key="10">
    <source>
        <dbReference type="Proteomes" id="UP000199662"/>
    </source>
</evidence>
<feature type="binding site" evidence="7">
    <location>
        <position position="16"/>
    </location>
    <ligand>
        <name>[4Fe-4S] cluster</name>
        <dbReference type="ChEBI" id="CHEBI:49883"/>
        <label>1</label>
    </ligand>
</feature>
<comment type="cofactor">
    <cofactor evidence="7">
        <name>[4Fe-4S] cluster</name>
        <dbReference type="ChEBI" id="CHEBI:49883"/>
    </cofactor>
    <text evidence="7">Binds 4 [4Fe-4S] clusters per subunit.</text>
</comment>
<feature type="binding site" evidence="7">
    <location>
        <position position="113"/>
    </location>
    <ligand>
        <name>[4Fe-4S] cluster</name>
        <dbReference type="ChEBI" id="CHEBI:49883"/>
        <label>4</label>
    </ligand>
</feature>
<keyword evidence="5 7" id="KW-0408">Iron</keyword>
<dbReference type="EMBL" id="FNZK01000005">
    <property type="protein sequence ID" value="SEJ30276.1"/>
    <property type="molecule type" value="Genomic_DNA"/>
</dbReference>
<dbReference type="STRING" id="84035.SAMN05660742_105210"/>
<dbReference type="AlphaFoldDB" id="A0A1H6XQ12"/>
<feature type="binding site" evidence="7">
    <location>
        <position position="131"/>
    </location>
    <ligand>
        <name>[4Fe-4S] cluster</name>
        <dbReference type="ChEBI" id="CHEBI:49883"/>
        <label>2</label>
    </ligand>
</feature>
<dbReference type="GO" id="GO:0046872">
    <property type="term" value="F:metal ion binding"/>
    <property type="evidence" value="ECO:0007669"/>
    <property type="project" value="UniProtKB-KW"/>
</dbReference>
<dbReference type="PIRSF" id="PIRSF036298">
    <property type="entry name" value="FDH_4Fe4S"/>
    <property type="match status" value="1"/>
</dbReference>
<dbReference type="InterPro" id="IPR017896">
    <property type="entry name" value="4Fe4S_Fe-S-bd"/>
</dbReference>
<feature type="binding site" evidence="7">
    <location>
        <position position="156"/>
    </location>
    <ligand>
        <name>[4Fe-4S] cluster</name>
        <dbReference type="ChEBI" id="CHEBI:49883"/>
        <label>1</label>
    </ligand>
</feature>
<feature type="domain" description="4Fe-4S ferredoxin-type" evidence="8">
    <location>
        <begin position="64"/>
        <end position="97"/>
    </location>
</feature>
<evidence type="ECO:0000259" key="8">
    <source>
        <dbReference type="PROSITE" id="PS51379"/>
    </source>
</evidence>
<dbReference type="CDD" id="cd10562">
    <property type="entry name" value="FDH_b_like"/>
    <property type="match status" value="1"/>
</dbReference>
<dbReference type="GO" id="GO:0015944">
    <property type="term" value="P:formate oxidation"/>
    <property type="evidence" value="ECO:0007669"/>
    <property type="project" value="InterPro"/>
</dbReference>
<feature type="domain" description="4Fe-4S ferredoxin-type" evidence="8">
    <location>
        <begin position="4"/>
        <end position="34"/>
    </location>
</feature>
<dbReference type="GO" id="GO:0030313">
    <property type="term" value="C:cell envelope"/>
    <property type="evidence" value="ECO:0007669"/>
    <property type="project" value="UniProtKB-SubCell"/>
</dbReference>
<evidence type="ECO:0000256" key="3">
    <source>
        <dbReference type="ARBA" id="ARBA00022723"/>
    </source>
</evidence>
<dbReference type="Pfam" id="PF13247">
    <property type="entry name" value="Fer4_11"/>
    <property type="match status" value="1"/>
</dbReference>
<sequence>MSRLAYYYDSSKCMGCRGCQAACKEWNEEEVENTHFEGSYQNPPQLSPDTRMIIKFYENFEKDTVPQLNMLKYQCFHCGDPACVKVCPSGCLQRTEDGVVIMDKDKCIACGYCHSACPFTIPSIGKTVNKCDMCFSRIREGSESEKTSTPACVKACLADALSFGNRDELVQKGKERVTWLKTRGYENANLYGESILGGLGVLSVLKDKPTKYGLPEEPSMPLEITAWKDILNPIAPLAFVGAIGLSAVQHLCALKQIKDEKKKDDTDKDDADKGEK</sequence>
<feature type="binding site" evidence="7">
    <location>
        <position position="83"/>
    </location>
    <ligand>
        <name>[4Fe-4S] cluster</name>
        <dbReference type="ChEBI" id="CHEBI:49883"/>
        <label>3</label>
    </ligand>
</feature>
<dbReference type="RefSeq" id="WP_091830455.1">
    <property type="nucleotide sequence ID" value="NZ_FNZK01000005.1"/>
</dbReference>
<dbReference type="PROSITE" id="PS00198">
    <property type="entry name" value="4FE4S_FER_1"/>
    <property type="match status" value="1"/>
</dbReference>
<feature type="binding site" evidence="7">
    <location>
        <position position="107"/>
    </location>
    <ligand>
        <name>[4Fe-4S] cluster</name>
        <dbReference type="ChEBI" id="CHEBI:49883"/>
        <label>4</label>
    </ligand>
</feature>
<dbReference type="SUPFAM" id="SSF54862">
    <property type="entry name" value="4Fe-4S ferredoxins"/>
    <property type="match status" value="1"/>
</dbReference>
<evidence type="ECO:0000256" key="1">
    <source>
        <dbReference type="ARBA" id="ARBA00004196"/>
    </source>
</evidence>
<dbReference type="GO" id="GO:0051539">
    <property type="term" value="F:4 iron, 4 sulfur cluster binding"/>
    <property type="evidence" value="ECO:0007669"/>
    <property type="project" value="UniProtKB-KW"/>
</dbReference>
<evidence type="ECO:0000256" key="2">
    <source>
        <dbReference type="ARBA" id="ARBA00022485"/>
    </source>
</evidence>
<protein>
    <submittedName>
        <fullName evidence="9">Formate dehydrogenase iron-sulfur subunit</fullName>
    </submittedName>
</protein>
<gene>
    <name evidence="9" type="ORF">SAMN05660742_105210</name>
</gene>
<feature type="binding site" evidence="7">
    <location>
        <position position="87"/>
    </location>
    <ligand>
        <name>[4Fe-4S] cluster</name>
        <dbReference type="ChEBI" id="CHEBI:49883"/>
        <label>4</label>
    </ligand>
</feature>
<keyword evidence="3 7" id="KW-0479">Metal-binding</keyword>
<dbReference type="InterPro" id="IPR051555">
    <property type="entry name" value="FDH_Electron_Transfer_Unit"/>
</dbReference>
<dbReference type="PROSITE" id="PS51379">
    <property type="entry name" value="4FE4S_FER_2"/>
    <property type="match status" value="3"/>
</dbReference>
<dbReference type="PANTHER" id="PTHR43545:SF6">
    <property type="entry name" value="FORMATE DEHYDROGENASE, NITRATE-INDUCIBLE, IRON-SULFUR SUBUNIT"/>
    <property type="match status" value="1"/>
</dbReference>
<feature type="binding site" evidence="7">
    <location>
        <position position="117"/>
    </location>
    <ligand>
        <name>[4Fe-4S] cluster</name>
        <dbReference type="ChEBI" id="CHEBI:49883"/>
        <label>3</label>
    </ligand>
</feature>
<evidence type="ECO:0000256" key="5">
    <source>
        <dbReference type="ARBA" id="ARBA00023004"/>
    </source>
</evidence>
<evidence type="ECO:0000256" key="6">
    <source>
        <dbReference type="ARBA" id="ARBA00023014"/>
    </source>
</evidence>
<feature type="binding site" evidence="7">
    <location>
        <position position="134"/>
    </location>
    <ligand>
        <name>[4Fe-4S] cluster</name>
        <dbReference type="ChEBI" id="CHEBI:49883"/>
        <label>2</label>
    </ligand>
</feature>
<dbReference type="Gene3D" id="3.30.70.20">
    <property type="match status" value="2"/>
</dbReference>
<keyword evidence="4" id="KW-0677">Repeat</keyword>
<dbReference type="InterPro" id="IPR014603">
    <property type="entry name" value="Formate_DH_Fe-S_su"/>
</dbReference>
<proteinExistence type="predicted"/>
<dbReference type="GO" id="GO:0045333">
    <property type="term" value="P:cellular respiration"/>
    <property type="evidence" value="ECO:0007669"/>
    <property type="project" value="InterPro"/>
</dbReference>
<keyword evidence="10" id="KW-1185">Reference proteome</keyword>
<feature type="binding site" evidence="7">
    <location>
        <position position="78"/>
    </location>
    <ligand>
        <name>[4Fe-4S] cluster</name>
        <dbReference type="ChEBI" id="CHEBI:49883"/>
        <label>3</label>
    </ligand>
</feature>
<dbReference type="PANTHER" id="PTHR43545">
    <property type="entry name" value="FORMATE DEHYDROGENASE, NITRATE-INDUCIBLE, IRON-SULFUR SUBUNIT"/>
    <property type="match status" value="1"/>
</dbReference>
<feature type="binding site" evidence="7">
    <location>
        <position position="152"/>
    </location>
    <ligand>
        <name>[4Fe-4S] cluster</name>
        <dbReference type="ChEBI" id="CHEBI:49883"/>
        <label>2</label>
    </ligand>
</feature>
<comment type="subcellular location">
    <subcellularLocation>
        <location evidence="1">Cell envelope</location>
    </subcellularLocation>
</comment>
<evidence type="ECO:0000256" key="7">
    <source>
        <dbReference type="PIRSR" id="PIRSR036298-50"/>
    </source>
</evidence>
<accession>A0A1H6XQ12</accession>